<keyword evidence="1" id="KW-0472">Membrane</keyword>
<dbReference type="Proteomes" id="UP000414233">
    <property type="component" value="Unassembled WGS sequence"/>
</dbReference>
<organism evidence="2 3">
    <name type="scientific">Pandoraea terrae</name>
    <dbReference type="NCBI Taxonomy" id="1537710"/>
    <lineage>
        <taxon>Bacteria</taxon>
        <taxon>Pseudomonadati</taxon>
        <taxon>Pseudomonadota</taxon>
        <taxon>Betaproteobacteria</taxon>
        <taxon>Burkholderiales</taxon>
        <taxon>Burkholderiaceae</taxon>
        <taxon>Pandoraea</taxon>
    </lineage>
</organism>
<dbReference type="RefSeq" id="WP_150697515.1">
    <property type="nucleotide sequence ID" value="NZ_CABPRZ010000010.1"/>
</dbReference>
<evidence type="ECO:0000313" key="2">
    <source>
        <dbReference type="EMBL" id="VVE13016.1"/>
    </source>
</evidence>
<dbReference type="EMBL" id="CABPRZ010000010">
    <property type="protein sequence ID" value="VVE13016.1"/>
    <property type="molecule type" value="Genomic_DNA"/>
</dbReference>
<dbReference type="OrthoDB" id="6169516at2"/>
<accession>A0A5E4VMQ2</accession>
<evidence type="ECO:0000313" key="3">
    <source>
        <dbReference type="Proteomes" id="UP000414233"/>
    </source>
</evidence>
<dbReference type="AlphaFoldDB" id="A0A5E4VMQ2"/>
<proteinExistence type="predicted"/>
<feature type="transmembrane region" description="Helical" evidence="1">
    <location>
        <begin position="74"/>
        <end position="100"/>
    </location>
</feature>
<gene>
    <name evidence="2" type="ORF">PTE30175_02655</name>
</gene>
<keyword evidence="1" id="KW-1133">Transmembrane helix</keyword>
<protein>
    <submittedName>
        <fullName evidence="2">Membrane protein</fullName>
    </submittedName>
</protein>
<reference evidence="2 3" key="1">
    <citation type="submission" date="2019-08" db="EMBL/GenBank/DDBJ databases">
        <authorList>
            <person name="Peeters C."/>
        </authorList>
    </citation>
    <scope>NUCLEOTIDE SEQUENCE [LARGE SCALE GENOMIC DNA]</scope>
    <source>
        <strain evidence="2 3">LMG 30175</strain>
    </source>
</reference>
<evidence type="ECO:0000256" key="1">
    <source>
        <dbReference type="SAM" id="Phobius"/>
    </source>
</evidence>
<keyword evidence="1" id="KW-0812">Transmembrane</keyword>
<sequence>MELHLHSHRYSHRTPDWAAAAVAGFIACAFFSAVEMLTVLLMTGQSPWVPPRMVAAIVLGQGILPPPATFDVTIVAVALVVHAMIGVVLGLILGAIVAPFRLDSDVFTVSIAGGAFGLLVYVFNFYVMTQFFPWFVESRNWMMVAGHMVFGAFAGYMYWVLAQIEDREAAPGA</sequence>
<feature type="transmembrane region" description="Helical" evidence="1">
    <location>
        <begin position="107"/>
        <end position="129"/>
    </location>
</feature>
<feature type="transmembrane region" description="Helical" evidence="1">
    <location>
        <begin position="141"/>
        <end position="161"/>
    </location>
</feature>
<name>A0A5E4VMQ2_9BURK</name>
<keyword evidence="3" id="KW-1185">Reference proteome</keyword>
<feature type="transmembrane region" description="Helical" evidence="1">
    <location>
        <begin position="21"/>
        <end position="43"/>
    </location>
</feature>